<feature type="coiled-coil region" evidence="1">
    <location>
        <begin position="155"/>
        <end position="182"/>
    </location>
</feature>
<dbReference type="EMBL" id="CZPT02001346">
    <property type="protein sequence ID" value="SCU70010.1"/>
    <property type="molecule type" value="Genomic_DNA"/>
</dbReference>
<gene>
    <name evidence="3" type="ORF">TEOVI_000157900</name>
</gene>
<dbReference type="Proteomes" id="UP000195570">
    <property type="component" value="Unassembled WGS sequence"/>
</dbReference>
<feature type="region of interest" description="Disordered" evidence="2">
    <location>
        <begin position="373"/>
        <end position="499"/>
    </location>
</feature>
<evidence type="ECO:0000256" key="1">
    <source>
        <dbReference type="SAM" id="Coils"/>
    </source>
</evidence>
<feature type="compositionally biased region" description="Polar residues" evidence="2">
    <location>
        <begin position="403"/>
        <end position="443"/>
    </location>
</feature>
<feature type="compositionally biased region" description="Low complexity" evidence="2">
    <location>
        <begin position="382"/>
        <end position="402"/>
    </location>
</feature>
<protein>
    <recommendedName>
        <fullName evidence="5">Basal body-orientation factor 1</fullName>
    </recommendedName>
</protein>
<comment type="caution">
    <text evidence="3">The sequence shown here is derived from an EMBL/GenBank/DDBJ whole genome shotgun (WGS) entry which is preliminary data.</text>
</comment>
<evidence type="ECO:0000256" key="2">
    <source>
        <dbReference type="SAM" id="MobiDB-lite"/>
    </source>
</evidence>
<evidence type="ECO:0000313" key="3">
    <source>
        <dbReference type="EMBL" id="SCU70010.1"/>
    </source>
</evidence>
<evidence type="ECO:0000313" key="4">
    <source>
        <dbReference type="Proteomes" id="UP000195570"/>
    </source>
</evidence>
<dbReference type="PANTHER" id="PTHR14845:SF6">
    <property type="entry name" value="BASAL BODY-ORIENTATION FACTOR 1"/>
    <property type="match status" value="1"/>
</dbReference>
<reference evidence="3" key="1">
    <citation type="submission" date="2016-09" db="EMBL/GenBank/DDBJ databases">
        <authorList>
            <person name="Hebert L."/>
            <person name="Moumen B."/>
        </authorList>
    </citation>
    <scope>NUCLEOTIDE SEQUENCE [LARGE SCALE GENOMIC DNA]</scope>
    <source>
        <strain evidence="3">OVI</strain>
    </source>
</reference>
<feature type="region of interest" description="Disordered" evidence="2">
    <location>
        <begin position="1"/>
        <end position="30"/>
    </location>
</feature>
<dbReference type="GeneID" id="92375519"/>
<feature type="coiled-coil region" evidence="1">
    <location>
        <begin position="291"/>
        <end position="340"/>
    </location>
</feature>
<name>A0A1G4ICP5_TRYEQ</name>
<dbReference type="VEuPathDB" id="TriTrypDB:TEOVI_000157900"/>
<evidence type="ECO:0008006" key="5">
    <source>
        <dbReference type="Google" id="ProtNLM"/>
    </source>
</evidence>
<accession>A0A1G4ICP5</accession>
<feature type="coiled-coil region" evidence="1">
    <location>
        <begin position="49"/>
        <end position="115"/>
    </location>
</feature>
<feature type="compositionally biased region" description="Pro residues" evidence="2">
    <location>
        <begin position="450"/>
        <end position="459"/>
    </location>
</feature>
<keyword evidence="4" id="KW-1185">Reference proteome</keyword>
<keyword evidence="1" id="KW-0175">Coiled coil</keyword>
<dbReference type="AlphaFoldDB" id="A0A1G4ICP5"/>
<sequence>MQSRVSPGSGRRNRLSTPEAPQRTNAVPSGDTVISTFANVDLRVAKAAMNDYARSCEVMARENEQLRLELQRQEEESIKVVEHLKEKLEEARNTVMEQQNEINRLQHEGNEATEAVRRQYTQMLGERDEQVAQYAALTQRLQTEMRACARSIHLREESRLEVQRLRDQIEEMTARHESELSALRFQTVDRKMRLLALEETMRESHQARVEHESSLLLEKKSHELLKNYRELQEERTRLVKDIDELMQLTTMKAAEFVDERRKGDLHQHACEEALRRIANSNKRSCEMQMKTQRLEQHVKELLQEKKSLREELSRQYEGKIQALEKALAETQSSLRCHRTELQRMRYAASKIVEQRSDLEKFFYVALNDVRKMRTKSSKNRGNTPHSTSHTSPSMSLHSNSTLKQCASFSSKLPQLSPPQKAQQAEPNLSSRNSAVLSASTGETRLQPHSPCVPAPPPPVQEVCASATSAAGKQARQERPAPLRRAHSNGIKPTQDAPVRGTVENVDSRLHINLGEDGKGVYLNDLSWDDKEKIIKALLFFINQTCYQPLSKTGGENVDEPEPVTAN</sequence>
<organism evidence="3 4">
    <name type="scientific">Trypanosoma equiperdum</name>
    <dbReference type="NCBI Taxonomy" id="5694"/>
    <lineage>
        <taxon>Eukaryota</taxon>
        <taxon>Discoba</taxon>
        <taxon>Euglenozoa</taxon>
        <taxon>Kinetoplastea</taxon>
        <taxon>Metakinetoplastina</taxon>
        <taxon>Trypanosomatida</taxon>
        <taxon>Trypanosomatidae</taxon>
        <taxon>Trypanosoma</taxon>
    </lineage>
</organism>
<dbReference type="RefSeq" id="XP_067080887.1">
    <property type="nucleotide sequence ID" value="XM_067224786.1"/>
</dbReference>
<feature type="coiled-coil region" evidence="1">
    <location>
        <begin position="214"/>
        <end position="248"/>
    </location>
</feature>
<dbReference type="PANTHER" id="PTHR14845">
    <property type="entry name" value="COILED-COIL DOMAIN-CONTAINING 166"/>
    <property type="match status" value="1"/>
</dbReference>
<proteinExistence type="predicted"/>